<dbReference type="PANTHER" id="PTHR12532">
    <property type="entry name" value="TRANSLATIONAL ACTIVATOR OF CYTOCHROME C OXIDASE 1"/>
    <property type="match status" value="1"/>
</dbReference>
<dbReference type="PANTHER" id="PTHR12532:SF6">
    <property type="entry name" value="TRANSCRIPTIONAL REGULATORY PROTEIN YEBC-RELATED"/>
    <property type="match status" value="1"/>
</dbReference>
<evidence type="ECO:0000256" key="5">
    <source>
        <dbReference type="ARBA" id="ARBA00023163"/>
    </source>
</evidence>
<dbReference type="InterPro" id="IPR002876">
    <property type="entry name" value="Transcrip_reg_TACO1-like"/>
</dbReference>
<gene>
    <name evidence="8" type="ORF">METZ01_LOCUS304334</name>
</gene>
<feature type="domain" description="TACO1/YebC-like second and third" evidence="6">
    <location>
        <begin position="82"/>
        <end position="110"/>
    </location>
</feature>
<keyword evidence="3" id="KW-0805">Transcription regulation</keyword>
<dbReference type="GO" id="GO:0003677">
    <property type="term" value="F:DNA binding"/>
    <property type="evidence" value="ECO:0007669"/>
    <property type="project" value="UniProtKB-KW"/>
</dbReference>
<feature type="domain" description="TACO1/YebC-like N-terminal" evidence="7">
    <location>
        <begin position="5"/>
        <end position="76"/>
    </location>
</feature>
<evidence type="ECO:0008006" key="9">
    <source>
        <dbReference type="Google" id="ProtNLM"/>
    </source>
</evidence>
<reference evidence="8" key="1">
    <citation type="submission" date="2018-05" db="EMBL/GenBank/DDBJ databases">
        <authorList>
            <person name="Lanie J.A."/>
            <person name="Ng W.-L."/>
            <person name="Kazmierczak K.M."/>
            <person name="Andrzejewski T.M."/>
            <person name="Davidsen T.M."/>
            <person name="Wayne K.J."/>
            <person name="Tettelin H."/>
            <person name="Glass J.I."/>
            <person name="Rusch D."/>
            <person name="Podicherti R."/>
            <person name="Tsui H.-C.T."/>
            <person name="Winkler M.E."/>
        </authorList>
    </citation>
    <scope>NUCLEOTIDE SEQUENCE</scope>
</reference>
<evidence type="ECO:0000313" key="8">
    <source>
        <dbReference type="EMBL" id="SVC51480.1"/>
    </source>
</evidence>
<dbReference type="SUPFAM" id="SSF75625">
    <property type="entry name" value="YebC-like"/>
    <property type="match status" value="1"/>
</dbReference>
<feature type="non-terminal residue" evidence="8">
    <location>
        <position position="1"/>
    </location>
</feature>
<dbReference type="InterPro" id="IPR026564">
    <property type="entry name" value="Transcrip_reg_TACO1-like_dom3"/>
</dbReference>
<evidence type="ECO:0000256" key="2">
    <source>
        <dbReference type="ARBA" id="ARBA00022490"/>
    </source>
</evidence>
<comment type="similarity">
    <text evidence="1">Belongs to the TACO1 family.</text>
</comment>
<dbReference type="InterPro" id="IPR048300">
    <property type="entry name" value="TACO1_YebC-like_2nd/3rd_dom"/>
</dbReference>
<dbReference type="Gene3D" id="3.30.70.980">
    <property type="match status" value="1"/>
</dbReference>
<keyword evidence="4" id="KW-0238">DNA-binding</keyword>
<dbReference type="InterPro" id="IPR029072">
    <property type="entry name" value="YebC-like"/>
</dbReference>
<evidence type="ECO:0000259" key="7">
    <source>
        <dbReference type="Pfam" id="PF20772"/>
    </source>
</evidence>
<accession>A0A382MSD8</accession>
<dbReference type="Pfam" id="PF20772">
    <property type="entry name" value="TACO1_YebC_N"/>
    <property type="match status" value="1"/>
</dbReference>
<keyword evidence="5" id="KW-0804">Transcription</keyword>
<evidence type="ECO:0000256" key="3">
    <source>
        <dbReference type="ARBA" id="ARBA00023015"/>
    </source>
</evidence>
<evidence type="ECO:0000259" key="6">
    <source>
        <dbReference type="Pfam" id="PF01709"/>
    </source>
</evidence>
<dbReference type="InterPro" id="IPR049083">
    <property type="entry name" value="TACO1_YebC_N"/>
</dbReference>
<dbReference type="Pfam" id="PF01709">
    <property type="entry name" value="Transcrip_reg"/>
    <property type="match status" value="1"/>
</dbReference>
<evidence type="ECO:0000256" key="1">
    <source>
        <dbReference type="ARBA" id="ARBA00008724"/>
    </source>
</evidence>
<proteinExistence type="inferred from homology"/>
<name>A0A382MSD8_9ZZZZ</name>
<evidence type="ECO:0000256" key="4">
    <source>
        <dbReference type="ARBA" id="ARBA00023125"/>
    </source>
</evidence>
<dbReference type="EMBL" id="UINC01095416">
    <property type="protein sequence ID" value="SVC51480.1"/>
    <property type="molecule type" value="Genomic_DNA"/>
</dbReference>
<feature type="non-terminal residue" evidence="8">
    <location>
        <position position="111"/>
    </location>
</feature>
<organism evidence="8">
    <name type="scientific">marine metagenome</name>
    <dbReference type="NCBI Taxonomy" id="408172"/>
    <lineage>
        <taxon>unclassified sequences</taxon>
        <taxon>metagenomes</taxon>
        <taxon>ecological metagenomes</taxon>
    </lineage>
</organism>
<dbReference type="Gene3D" id="1.10.10.200">
    <property type="match status" value="1"/>
</dbReference>
<keyword evidence="2" id="KW-0963">Cytoplasm</keyword>
<dbReference type="GO" id="GO:0005829">
    <property type="term" value="C:cytosol"/>
    <property type="evidence" value="ECO:0007669"/>
    <property type="project" value="TreeGrafter"/>
</dbReference>
<sequence length="111" mass="12049">MSGHSKWSTIKHKKGAADAKRGKIFTKVIKEITVAARIGGGDIDGNPRLRLAVQKAKEVNMPQENVTRAIKKGTGELEGVQYEETSYEGYGPGGVAIFMEVMTDNKNRTVG</sequence>
<protein>
    <recommendedName>
        <fullName evidence="9">YebC/PmpR family DNA-binding transcriptional regulator</fullName>
    </recommendedName>
</protein>
<dbReference type="InterPro" id="IPR017856">
    <property type="entry name" value="Integrase-like_N"/>
</dbReference>
<dbReference type="FunFam" id="1.10.10.200:FF:000001">
    <property type="entry name" value="Probable transcriptional regulatory protein YebC"/>
    <property type="match status" value="1"/>
</dbReference>
<dbReference type="AlphaFoldDB" id="A0A382MSD8"/>